<dbReference type="AlphaFoldDB" id="A0A7V8SVE0"/>
<sequence>MVEFVQSRFDLSFVAGNDQAKRKLQDAAAAIRAGNTDVLPMGYVICGPVGTGKTFITTCFAGEVGIPAVTLKNFRSMWQGVTEGNLERVLTLLRAMSPIAVIVDEADAQLGDRSSSGDSGVSNRIFAQIAQFMGNTELRGKVIWFLLTCRPDLLPVDLKRQGRAEEHIALFYPETQDERLALLRAMQKKIGMPLFPADSEKFFLERSGSLSGADIEAVLIRSELRSRLLKKAAVDTDDLKSALEDFIPPYYPTEIELQNLVAVLECTSRSLLPQKYREMERSDLIRQVNELHLASRQSLPE</sequence>
<organism evidence="2 3">
    <name type="scientific">Candidatus Acidiferrum panamense</name>
    <dbReference type="NCBI Taxonomy" id="2741543"/>
    <lineage>
        <taxon>Bacteria</taxon>
        <taxon>Pseudomonadati</taxon>
        <taxon>Acidobacteriota</taxon>
        <taxon>Terriglobia</taxon>
        <taxon>Candidatus Acidiferrales</taxon>
        <taxon>Candidatus Acidiferrum</taxon>
    </lineage>
</organism>
<dbReference type="InterPro" id="IPR003593">
    <property type="entry name" value="AAA+_ATPase"/>
</dbReference>
<evidence type="ECO:0000313" key="3">
    <source>
        <dbReference type="Proteomes" id="UP000567293"/>
    </source>
</evidence>
<dbReference type="SUPFAM" id="SSF52540">
    <property type="entry name" value="P-loop containing nucleoside triphosphate hydrolases"/>
    <property type="match status" value="1"/>
</dbReference>
<reference evidence="2" key="1">
    <citation type="submission" date="2020-06" db="EMBL/GenBank/DDBJ databases">
        <title>Legume-microbial interactions unlock mineral nutrients during tropical forest succession.</title>
        <authorList>
            <person name="Epihov D.Z."/>
        </authorList>
    </citation>
    <scope>NUCLEOTIDE SEQUENCE [LARGE SCALE GENOMIC DNA]</scope>
    <source>
        <strain evidence="2">Pan2503</strain>
    </source>
</reference>
<protein>
    <submittedName>
        <fullName evidence="2">AAA family ATPase</fullName>
    </submittedName>
</protein>
<name>A0A7V8SVE0_9BACT</name>
<dbReference type="PANTHER" id="PTHR23077">
    <property type="entry name" value="AAA-FAMILY ATPASE"/>
    <property type="match status" value="1"/>
</dbReference>
<evidence type="ECO:0000259" key="1">
    <source>
        <dbReference type="SMART" id="SM00382"/>
    </source>
</evidence>
<dbReference type="SMART" id="SM00382">
    <property type="entry name" value="AAA"/>
    <property type="match status" value="1"/>
</dbReference>
<dbReference type="InterPro" id="IPR027417">
    <property type="entry name" value="P-loop_NTPase"/>
</dbReference>
<gene>
    <name evidence="2" type="ORF">HRJ53_02295</name>
</gene>
<dbReference type="EMBL" id="JACDQQ010000233">
    <property type="protein sequence ID" value="MBA0083803.1"/>
    <property type="molecule type" value="Genomic_DNA"/>
</dbReference>
<accession>A0A7V8SVE0</accession>
<dbReference type="Pfam" id="PF00004">
    <property type="entry name" value="AAA"/>
    <property type="match status" value="1"/>
</dbReference>
<keyword evidence="3" id="KW-1185">Reference proteome</keyword>
<dbReference type="GO" id="GO:0005524">
    <property type="term" value="F:ATP binding"/>
    <property type="evidence" value="ECO:0007669"/>
    <property type="project" value="InterPro"/>
</dbReference>
<comment type="caution">
    <text evidence="2">The sequence shown here is derived from an EMBL/GenBank/DDBJ whole genome shotgun (WGS) entry which is preliminary data.</text>
</comment>
<dbReference type="InterPro" id="IPR003959">
    <property type="entry name" value="ATPase_AAA_core"/>
</dbReference>
<dbReference type="InterPro" id="IPR050168">
    <property type="entry name" value="AAA_ATPase_domain"/>
</dbReference>
<feature type="domain" description="AAA+ ATPase" evidence="1">
    <location>
        <begin position="39"/>
        <end position="174"/>
    </location>
</feature>
<dbReference type="Gene3D" id="3.40.50.300">
    <property type="entry name" value="P-loop containing nucleotide triphosphate hydrolases"/>
    <property type="match status" value="1"/>
</dbReference>
<dbReference type="CDD" id="cd19481">
    <property type="entry name" value="RecA-like_protease"/>
    <property type="match status" value="1"/>
</dbReference>
<dbReference type="Proteomes" id="UP000567293">
    <property type="component" value="Unassembled WGS sequence"/>
</dbReference>
<dbReference type="GO" id="GO:0016887">
    <property type="term" value="F:ATP hydrolysis activity"/>
    <property type="evidence" value="ECO:0007669"/>
    <property type="project" value="InterPro"/>
</dbReference>
<proteinExistence type="predicted"/>
<evidence type="ECO:0000313" key="2">
    <source>
        <dbReference type="EMBL" id="MBA0083803.1"/>
    </source>
</evidence>